<dbReference type="PANTHER" id="PTHR22674">
    <property type="entry name" value="NTPASE, KAP FAMILY P-LOOP DOMAIN-CONTAINING 1"/>
    <property type="match status" value="1"/>
</dbReference>
<dbReference type="SUPFAM" id="SSF52540">
    <property type="entry name" value="P-loop containing nucleoside triphosphate hydrolases"/>
    <property type="match status" value="1"/>
</dbReference>
<dbReference type="InterPro" id="IPR011646">
    <property type="entry name" value="KAP_P-loop"/>
</dbReference>
<evidence type="ECO:0000313" key="3">
    <source>
        <dbReference type="Proteomes" id="UP000177583"/>
    </source>
</evidence>
<sequence length="410" mass="46289">MTPTPPLFAPDPFLLDKDAEAKALAEPLADLLSGQVRPPYSVSIHGDWGTGKTRYLLGLKAQLEAAGHPVFWFNPWEWERAEDLLFAFLSDFVRYAKPWTQTLGKELLLQAVSILGAGADIFARVVTGGNANYHNVKEIGDDFRKGFEDAYAKQLENNSVIGIVKKDFAKLTQALAQSKGGKPLVIFLDDLDRCLPERALEMLDAMKNLFLVQGAQVIFVTGIDSQVAKQFIQSRYKDLPPAFAHQYFKKVFNLTLPVPAAGQEDREKRILERLEGYFPDGWPGIKTPLPEVARSLETILTSCHVKSWRILDNVLDGVFCLSRLHRDNGFFKGDPAILLWVLLLKELEPDFFSFFQQEAKRQKNVQVNQVGLSLAIPRNGLFQSELVRNQFSEFSSRFAWPLSFEDLLEL</sequence>
<dbReference type="Gene3D" id="3.40.50.300">
    <property type="entry name" value="P-loop containing nucleotide triphosphate hydrolases"/>
    <property type="match status" value="1"/>
</dbReference>
<accession>A0A1F6GUJ8</accession>
<comment type="caution">
    <text evidence="2">The sequence shown here is derived from an EMBL/GenBank/DDBJ whole genome shotgun (WGS) entry which is preliminary data.</text>
</comment>
<protein>
    <recommendedName>
        <fullName evidence="1">KAP NTPase domain-containing protein</fullName>
    </recommendedName>
</protein>
<evidence type="ECO:0000259" key="1">
    <source>
        <dbReference type="Pfam" id="PF07693"/>
    </source>
</evidence>
<dbReference type="InterPro" id="IPR027417">
    <property type="entry name" value="P-loop_NTPase"/>
</dbReference>
<name>A0A1F6GUJ8_9PROT</name>
<gene>
    <name evidence="2" type="ORF">A2557_11700</name>
</gene>
<dbReference type="EMBL" id="MFNF01000030">
    <property type="protein sequence ID" value="OGH01671.1"/>
    <property type="molecule type" value="Genomic_DNA"/>
</dbReference>
<feature type="domain" description="KAP NTPase" evidence="1">
    <location>
        <begin position="24"/>
        <end position="271"/>
    </location>
</feature>
<organism evidence="2 3">
    <name type="scientific">Candidatus Lambdaproteobacteria bacterium RIFOXYD2_FULL_56_26</name>
    <dbReference type="NCBI Taxonomy" id="1817773"/>
    <lineage>
        <taxon>Bacteria</taxon>
        <taxon>Pseudomonadati</taxon>
        <taxon>Pseudomonadota</taxon>
        <taxon>Candidatus Lambdaproteobacteria</taxon>
    </lineage>
</organism>
<proteinExistence type="predicted"/>
<dbReference type="InterPro" id="IPR052754">
    <property type="entry name" value="NTPase_KAP_P-loop"/>
</dbReference>
<dbReference type="PANTHER" id="PTHR22674:SF6">
    <property type="entry name" value="NTPASE KAP FAMILY P-LOOP DOMAIN-CONTAINING PROTEIN 1"/>
    <property type="match status" value="1"/>
</dbReference>
<reference evidence="2 3" key="1">
    <citation type="journal article" date="2016" name="Nat. Commun.">
        <title>Thousands of microbial genomes shed light on interconnected biogeochemical processes in an aquifer system.</title>
        <authorList>
            <person name="Anantharaman K."/>
            <person name="Brown C.T."/>
            <person name="Hug L.A."/>
            <person name="Sharon I."/>
            <person name="Castelle C.J."/>
            <person name="Probst A.J."/>
            <person name="Thomas B.C."/>
            <person name="Singh A."/>
            <person name="Wilkins M.J."/>
            <person name="Karaoz U."/>
            <person name="Brodie E.L."/>
            <person name="Williams K.H."/>
            <person name="Hubbard S.S."/>
            <person name="Banfield J.F."/>
        </authorList>
    </citation>
    <scope>NUCLEOTIDE SEQUENCE [LARGE SCALE GENOMIC DNA]</scope>
</reference>
<evidence type="ECO:0000313" key="2">
    <source>
        <dbReference type="EMBL" id="OGH01671.1"/>
    </source>
</evidence>
<dbReference type="AlphaFoldDB" id="A0A1F6GUJ8"/>
<dbReference type="Pfam" id="PF07693">
    <property type="entry name" value="KAP_NTPase"/>
    <property type="match status" value="1"/>
</dbReference>
<dbReference type="Proteomes" id="UP000177583">
    <property type="component" value="Unassembled WGS sequence"/>
</dbReference>